<dbReference type="Proteomes" id="UP000186308">
    <property type="component" value="Unassembled WGS sequence"/>
</dbReference>
<gene>
    <name evidence="2" type="ORF">SAMN05421828_10522</name>
</gene>
<proteinExistence type="predicted"/>
<name>A0A8G2CJ77_ACIRU</name>
<dbReference type="InterPro" id="IPR041657">
    <property type="entry name" value="HTH_17"/>
</dbReference>
<comment type="caution">
    <text evidence="2">The sequence shown here is derived from an EMBL/GenBank/DDBJ whole genome shotgun (WGS) entry which is preliminary data.</text>
</comment>
<accession>A0A8G2CJ77</accession>
<dbReference type="Pfam" id="PF12728">
    <property type="entry name" value="HTH_17"/>
    <property type="match status" value="1"/>
</dbReference>
<evidence type="ECO:0000313" key="2">
    <source>
        <dbReference type="EMBL" id="SIQ46301.1"/>
    </source>
</evidence>
<feature type="domain" description="Helix-turn-helix" evidence="1">
    <location>
        <begin position="8"/>
        <end position="54"/>
    </location>
</feature>
<evidence type="ECO:0000259" key="1">
    <source>
        <dbReference type="Pfam" id="PF12728"/>
    </source>
</evidence>
<dbReference type="EMBL" id="FTNE01000005">
    <property type="protein sequence ID" value="SIQ46301.1"/>
    <property type="molecule type" value="Genomic_DNA"/>
</dbReference>
<sequence length="61" mass="7226">MLNQDELLGRKEAAQYLRICERTLDRIPHIPRVKIGQRRIMFRRADLADYIADRTETRTAA</sequence>
<keyword evidence="3" id="KW-1185">Reference proteome</keyword>
<organism evidence="2 3">
    <name type="scientific">Acidiphilium rubrum</name>
    <dbReference type="NCBI Taxonomy" id="526"/>
    <lineage>
        <taxon>Bacteria</taxon>
        <taxon>Pseudomonadati</taxon>
        <taxon>Pseudomonadota</taxon>
        <taxon>Alphaproteobacteria</taxon>
        <taxon>Acetobacterales</taxon>
        <taxon>Acidocellaceae</taxon>
        <taxon>Acidiphilium</taxon>
    </lineage>
</organism>
<protein>
    <submittedName>
        <fullName evidence="2">Helix-turn-helix domain-containing protein</fullName>
    </submittedName>
</protein>
<dbReference type="RefSeq" id="WP_029313061.1">
    <property type="nucleotide sequence ID" value="NZ_FTNE01000005.1"/>
</dbReference>
<evidence type="ECO:0000313" key="3">
    <source>
        <dbReference type="Proteomes" id="UP000186308"/>
    </source>
</evidence>
<reference evidence="2 3" key="1">
    <citation type="submission" date="2017-01" db="EMBL/GenBank/DDBJ databases">
        <authorList>
            <person name="Varghese N."/>
            <person name="Submissions S."/>
        </authorList>
    </citation>
    <scope>NUCLEOTIDE SEQUENCE [LARGE SCALE GENOMIC DNA]</scope>
    <source>
        <strain evidence="2 3">ATCC 35905</strain>
    </source>
</reference>
<dbReference type="AlphaFoldDB" id="A0A8G2CJ77"/>